<feature type="region of interest" description="Disordered" evidence="1">
    <location>
        <begin position="213"/>
        <end position="243"/>
    </location>
</feature>
<protein>
    <submittedName>
        <fullName evidence="2">Uncharacterized protein</fullName>
    </submittedName>
</protein>
<comment type="caution">
    <text evidence="2">The sequence shown here is derived from an EMBL/GenBank/DDBJ whole genome shotgun (WGS) entry which is preliminary data.</text>
</comment>
<feature type="compositionally biased region" description="Acidic residues" evidence="1">
    <location>
        <begin position="213"/>
        <end position="224"/>
    </location>
</feature>
<evidence type="ECO:0000313" key="2">
    <source>
        <dbReference type="EMBL" id="PFX23308.1"/>
    </source>
</evidence>
<dbReference type="Pfam" id="PF10927">
    <property type="entry name" value="DUF2738"/>
    <property type="match status" value="1"/>
</dbReference>
<evidence type="ECO:0000256" key="1">
    <source>
        <dbReference type="SAM" id="MobiDB-lite"/>
    </source>
</evidence>
<keyword evidence="3" id="KW-1185">Reference proteome</keyword>
<dbReference type="InterPro" id="IPR024416">
    <property type="entry name" value="DUF2738"/>
</dbReference>
<dbReference type="AlphaFoldDB" id="A0A2B4S419"/>
<feature type="compositionally biased region" description="Basic and acidic residues" evidence="1">
    <location>
        <begin position="225"/>
        <end position="234"/>
    </location>
</feature>
<reference evidence="3" key="1">
    <citation type="journal article" date="2017" name="bioRxiv">
        <title>Comparative analysis of the genomes of Stylophora pistillata and Acropora digitifera provides evidence for extensive differences between species of corals.</title>
        <authorList>
            <person name="Voolstra C.R."/>
            <person name="Li Y."/>
            <person name="Liew Y.J."/>
            <person name="Baumgarten S."/>
            <person name="Zoccola D."/>
            <person name="Flot J.-F."/>
            <person name="Tambutte S."/>
            <person name="Allemand D."/>
            <person name="Aranda M."/>
        </authorList>
    </citation>
    <scope>NUCLEOTIDE SEQUENCE [LARGE SCALE GENOMIC DNA]</scope>
</reference>
<sequence length="267" mass="30460">MSLTSCNNVNKYNVIFEEATTNKHGHQRINIQAKHACGENAPGPLLILSPLRFSFGVQGSLNKTGDITGYSIPVSLWDSYEDQPTQKEFDFYAALKALKHLCRDHLEEVYGEELAGMMKFPMVEKEGKPPILYTKLMYSEKTQRIHTLFHSKEKSKENPLDYLDQYIKVKMAILVDSIYISDNTVSAQLKLHDVFVRPLPQRMALVTISEDELEEDEDELEDEELLSRRGEDQRAQGSIQTLSQEVVVRKDGLQELQTQESPLQPGE</sequence>
<dbReference type="Proteomes" id="UP000225706">
    <property type="component" value="Unassembled WGS sequence"/>
</dbReference>
<gene>
    <name evidence="2" type="ORF">AWC38_SpisGene12151</name>
</gene>
<name>A0A2B4S419_STYPI</name>
<evidence type="ECO:0000313" key="3">
    <source>
        <dbReference type="Proteomes" id="UP000225706"/>
    </source>
</evidence>
<accession>A0A2B4S419</accession>
<dbReference type="EMBL" id="LSMT01000211">
    <property type="protein sequence ID" value="PFX23308.1"/>
    <property type="molecule type" value="Genomic_DNA"/>
</dbReference>
<organism evidence="2 3">
    <name type="scientific">Stylophora pistillata</name>
    <name type="common">Smooth cauliflower coral</name>
    <dbReference type="NCBI Taxonomy" id="50429"/>
    <lineage>
        <taxon>Eukaryota</taxon>
        <taxon>Metazoa</taxon>
        <taxon>Cnidaria</taxon>
        <taxon>Anthozoa</taxon>
        <taxon>Hexacorallia</taxon>
        <taxon>Scleractinia</taxon>
        <taxon>Astrocoeniina</taxon>
        <taxon>Pocilloporidae</taxon>
        <taxon>Stylophora</taxon>
    </lineage>
</organism>
<proteinExistence type="predicted"/>